<evidence type="ECO:0000313" key="2">
    <source>
        <dbReference type="EMBL" id="MFI6498662.1"/>
    </source>
</evidence>
<evidence type="ECO:0000259" key="1">
    <source>
        <dbReference type="Pfam" id="PF01370"/>
    </source>
</evidence>
<dbReference type="InterPro" id="IPR050177">
    <property type="entry name" value="Lipid_A_modif_metabolic_enz"/>
</dbReference>
<reference evidence="2 3" key="1">
    <citation type="submission" date="2024-10" db="EMBL/GenBank/DDBJ databases">
        <title>The Natural Products Discovery Center: Release of the First 8490 Sequenced Strains for Exploring Actinobacteria Biosynthetic Diversity.</title>
        <authorList>
            <person name="Kalkreuter E."/>
            <person name="Kautsar S.A."/>
            <person name="Yang D."/>
            <person name="Bader C.D."/>
            <person name="Teijaro C.N."/>
            <person name="Fluegel L."/>
            <person name="Davis C.M."/>
            <person name="Simpson J.R."/>
            <person name="Lauterbach L."/>
            <person name="Steele A.D."/>
            <person name="Gui C."/>
            <person name="Meng S."/>
            <person name="Li G."/>
            <person name="Viehrig K."/>
            <person name="Ye F."/>
            <person name="Su P."/>
            <person name="Kiefer A.F."/>
            <person name="Nichols A."/>
            <person name="Cepeda A.J."/>
            <person name="Yan W."/>
            <person name="Fan B."/>
            <person name="Jiang Y."/>
            <person name="Adhikari A."/>
            <person name="Zheng C.-J."/>
            <person name="Schuster L."/>
            <person name="Cowan T.M."/>
            <person name="Smanski M.J."/>
            <person name="Chevrette M.G."/>
            <person name="De Carvalho L.P.S."/>
            <person name="Shen B."/>
        </authorList>
    </citation>
    <scope>NUCLEOTIDE SEQUENCE [LARGE SCALE GENOMIC DNA]</scope>
    <source>
        <strain evidence="2 3">NPDC050545</strain>
    </source>
</reference>
<dbReference type="PANTHER" id="PTHR43245">
    <property type="entry name" value="BIFUNCTIONAL POLYMYXIN RESISTANCE PROTEIN ARNA"/>
    <property type="match status" value="1"/>
</dbReference>
<evidence type="ECO:0000313" key="3">
    <source>
        <dbReference type="Proteomes" id="UP001612741"/>
    </source>
</evidence>
<protein>
    <submittedName>
        <fullName evidence="2">NAD-dependent epimerase/dehydratase family protein</fullName>
    </submittedName>
</protein>
<proteinExistence type="predicted"/>
<comment type="caution">
    <text evidence="2">The sequence shown here is derived from an EMBL/GenBank/DDBJ whole genome shotgun (WGS) entry which is preliminary data.</text>
</comment>
<keyword evidence="3" id="KW-1185">Reference proteome</keyword>
<dbReference type="RefSeq" id="WP_397081889.1">
    <property type="nucleotide sequence ID" value="NZ_JBITGY010000003.1"/>
</dbReference>
<dbReference type="Pfam" id="PF01370">
    <property type="entry name" value="Epimerase"/>
    <property type="match status" value="1"/>
</dbReference>
<accession>A0ABW7YSK7</accession>
<dbReference type="EMBL" id="JBITGY010000003">
    <property type="protein sequence ID" value="MFI6498662.1"/>
    <property type="molecule type" value="Genomic_DNA"/>
</dbReference>
<feature type="domain" description="NAD-dependent epimerase/dehydratase" evidence="1">
    <location>
        <begin position="3"/>
        <end position="209"/>
    </location>
</feature>
<dbReference type="SUPFAM" id="SSF51735">
    <property type="entry name" value="NAD(P)-binding Rossmann-fold domains"/>
    <property type="match status" value="1"/>
</dbReference>
<dbReference type="InterPro" id="IPR001509">
    <property type="entry name" value="Epimerase_deHydtase"/>
</dbReference>
<name>A0ABW7YSK7_9ACTN</name>
<dbReference type="InterPro" id="IPR036291">
    <property type="entry name" value="NAD(P)-bd_dom_sf"/>
</dbReference>
<organism evidence="2 3">
    <name type="scientific">Nonomuraea typhae</name>
    <dbReference type="NCBI Taxonomy" id="2603600"/>
    <lineage>
        <taxon>Bacteria</taxon>
        <taxon>Bacillati</taxon>
        <taxon>Actinomycetota</taxon>
        <taxon>Actinomycetes</taxon>
        <taxon>Streptosporangiales</taxon>
        <taxon>Streptosporangiaceae</taxon>
        <taxon>Nonomuraea</taxon>
    </lineage>
</organism>
<sequence>MRVLVAGATGVIGRRLVPLLEAVGHDVVAGSRATGLQALDRDCTARFVREAAPDAVVNLLTAIPHTISPRRFAKEIALTTRLRTEGTRNLLEAAPGARHIGQGLAYAYEPGEGPADEDTPLWPDPPAQFRSARAGLAELERLLTEAGGLVLRFGHLTGPGTAYGTGGSTTRAVLAGKMPIVGEGRAVFSFTSTHDAATAIVAALDRDVRGVLNVVDDTPLMVREWLPALAARLGAPEPKHVPAALARLAAGGWGVAFMTRLRGADNTRARLWLNWRPRYASFLRETA</sequence>
<dbReference type="PANTHER" id="PTHR43245:SF2">
    <property type="entry name" value="PUTATIVE-RELATED"/>
    <property type="match status" value="1"/>
</dbReference>
<dbReference type="Proteomes" id="UP001612741">
    <property type="component" value="Unassembled WGS sequence"/>
</dbReference>
<gene>
    <name evidence="2" type="ORF">ACIBG2_14825</name>
</gene>
<dbReference type="Gene3D" id="3.40.50.720">
    <property type="entry name" value="NAD(P)-binding Rossmann-like Domain"/>
    <property type="match status" value="1"/>
</dbReference>